<feature type="compositionally biased region" description="Basic and acidic residues" evidence="1">
    <location>
        <begin position="1007"/>
        <end position="1016"/>
    </location>
</feature>
<feature type="region of interest" description="Disordered" evidence="1">
    <location>
        <begin position="1"/>
        <end position="30"/>
    </location>
</feature>
<gene>
    <name evidence="3" type="ORF">Cvel_13085.t1.CR1</name>
</gene>
<sequence>MPKPDTKREKSGRDKAPNPNPGRPLSQNFGPQKAARLCRSGKFVKTWVLSLPVLVIYLLLLPVGHRAGQAPYILEDSIPVASALYFLTYEYVLEILYSGLRCEQLGGDGQAFRLESRPSIVCAGDDFTRWSMVLLSVIGIYCMGVPLLILMLLIIWKRRARQAVLKADELEANRQSQSEDSEDGAVLSREKLRLCTFASIFSSPRMREDQLRRVFGFTLAGLIQQFRERIFTPLVNSISKRTAAERATERAGTLRQKVFDDDIEPLLLDSSSITLRMVRFQADLLFFCRSSFKTAKRGLTDSLFVLAGPLAAGRGIFQGKEEEERIEEDETLPSRIRQCEWSIEHRELAVALLRGSQRKEGEGLVDMVVKGWRTVTKAFASLRSRQRLEDYEVHGEDENAEGDQKKAKRKNSRRRTKNKSSRSVIPQKHGNLSLQWGDNSGHVKDLRSKQEGEEEDALQVDEPVEVEAMDEEESLAMPRGDDASRSFGSPRDSLRDLEEGTPMRSSEVSQRILERPGQEAAVRVEIQTEGDLRGRGGGGGGTTAGQFLFLHEENSLQAPPPRFSSSTRVGPRVPSRPASAGPTPHSSQPPEETPTRFGPFVPSRPADEPLKNSYAPSAFGPSVRSQSRSFPSRAAGDVDGSVRDRSSLDRFPSSFHTDVTTDRATVRETPCASPSTRFGPLLNCPRLSRHSEQGPSAGEGDGPGTGAVSKLCLQTDELEERRESDRDFVAAINITDTNEGAQHEELGEIAVEVSDNVTIKSEESQVEGHSESGGSGSGEGGVLMALDSREESNHVACDSHSQSEEDVIGVVPSIGEEDEEEESRNKRRASANGLLVSPALMPFAFPRPEGMGLESEDNISQTIVLASYGLGRRQRANGSPPRLRHRDPDEIPRSISGSELDDLGEGGESEIEHDDARRVCFPSHGSGKGTRAEERSEKTERQLQGIPPQEEEESEATEVKISEFNDPLEGRLEGLELRRALLCCAVCMRDCFTQKLQTKLSAGQGRVQRDTKRQQEQAEGYSSRGGMGKAGDRKDSINKKAFEDHGWEIQAGFLEGEAEGKDGRISLLEILAEVGAPFSEKRSSLLIGRGREEGGGGMTAFWDPEAEALTLGNLQEGVRLVKTLEAPTLLWVGWPVRVFEPDPVCWHRKWMDSFGPGKKG</sequence>
<evidence type="ECO:0000256" key="1">
    <source>
        <dbReference type="SAM" id="MobiDB-lite"/>
    </source>
</evidence>
<feature type="region of interest" description="Disordered" evidence="1">
    <location>
        <begin position="394"/>
        <end position="723"/>
    </location>
</feature>
<protein>
    <submittedName>
        <fullName evidence="3">Uncharacterized protein</fullName>
    </submittedName>
</protein>
<evidence type="ECO:0000313" key="3">
    <source>
        <dbReference type="EMBL" id="CUC10868.1"/>
    </source>
</evidence>
<feature type="region of interest" description="Disordered" evidence="1">
    <location>
        <begin position="870"/>
        <end position="959"/>
    </location>
</feature>
<name>A0A0K6SBA4_9ALVE</name>
<feature type="region of interest" description="Disordered" evidence="1">
    <location>
        <begin position="1002"/>
        <end position="1034"/>
    </location>
</feature>
<feature type="compositionally biased region" description="Basic and acidic residues" evidence="1">
    <location>
        <begin position="1"/>
        <end position="16"/>
    </location>
</feature>
<feature type="compositionally biased region" description="Basic and acidic residues" evidence="1">
    <location>
        <begin position="394"/>
        <end position="405"/>
    </location>
</feature>
<accession>A0A0K6SBA4</accession>
<proteinExistence type="predicted"/>
<reference evidence="3" key="1">
    <citation type="submission" date="2014-11" db="EMBL/GenBank/DDBJ databases">
        <title>Molecular phylogeny of cliff fern family Woodsiaceae with morphological implications.</title>
        <authorList>
            <person name="Shao Y.-Z."/>
            <person name="Wei R."/>
            <person name="Zhang X.-C."/>
        </authorList>
    </citation>
    <scope>NUCLEOTIDE SEQUENCE</scope>
</reference>
<feature type="compositionally biased region" description="Basic and acidic residues" evidence="1">
    <location>
        <begin position="930"/>
        <end position="941"/>
    </location>
</feature>
<dbReference type="AlphaFoldDB" id="A0A0K6SBA4"/>
<feature type="compositionally biased region" description="Basic and acidic residues" evidence="1">
    <location>
        <begin position="761"/>
        <end position="770"/>
    </location>
</feature>
<keyword evidence="2" id="KW-1133">Transmembrane helix</keyword>
<feature type="transmembrane region" description="Helical" evidence="2">
    <location>
        <begin position="46"/>
        <end position="64"/>
    </location>
</feature>
<evidence type="ECO:0000256" key="2">
    <source>
        <dbReference type="SAM" id="Phobius"/>
    </source>
</evidence>
<feature type="compositionally biased region" description="Basic and acidic residues" evidence="1">
    <location>
        <begin position="441"/>
        <end position="451"/>
    </location>
</feature>
<feature type="compositionally biased region" description="Basic residues" evidence="1">
    <location>
        <begin position="406"/>
        <end position="420"/>
    </location>
</feature>
<feature type="compositionally biased region" description="Acidic residues" evidence="1">
    <location>
        <begin position="452"/>
        <end position="474"/>
    </location>
</feature>
<keyword evidence="2" id="KW-0812">Transmembrane</keyword>
<feature type="transmembrane region" description="Helical" evidence="2">
    <location>
        <begin position="133"/>
        <end position="156"/>
    </location>
</feature>
<feature type="compositionally biased region" description="Gly residues" evidence="1">
    <location>
        <begin position="771"/>
        <end position="781"/>
    </location>
</feature>
<organism evidence="3">
    <name type="scientific">Chromera velia CCMP2878</name>
    <dbReference type="NCBI Taxonomy" id="1169474"/>
    <lineage>
        <taxon>Eukaryota</taxon>
        <taxon>Sar</taxon>
        <taxon>Alveolata</taxon>
        <taxon>Colpodellida</taxon>
        <taxon>Chromeraceae</taxon>
        <taxon>Chromera</taxon>
    </lineage>
</organism>
<feature type="region of interest" description="Disordered" evidence="1">
    <location>
        <begin position="761"/>
        <end position="782"/>
    </location>
</feature>
<dbReference type="VEuPathDB" id="CryptoDB:Cvel_13085"/>
<keyword evidence="2" id="KW-0472">Membrane</keyword>
<dbReference type="EMBL" id="CDMZ01005822">
    <property type="protein sequence ID" value="CUC10868.1"/>
    <property type="molecule type" value="Genomic_DNA"/>
</dbReference>
<feature type="compositionally biased region" description="Acidic residues" evidence="1">
    <location>
        <begin position="899"/>
        <end position="913"/>
    </location>
</feature>